<evidence type="ECO:0000313" key="1">
    <source>
        <dbReference type="EMBL" id="KAH7946883.1"/>
    </source>
</evidence>
<evidence type="ECO:0000313" key="2">
    <source>
        <dbReference type="Proteomes" id="UP000821837"/>
    </source>
</evidence>
<sequence>MTPHALELTELHARLQILGQHVAAQETPTADPILRAYRTEADHRTGTPGIATLISKKYAYVHHERASKIAGDHMPIIAGDFHATHPDFGYRGSSRNSVTRDSAPDLTMVRHAGQPTWTNLGYYLLAVKKGPPATEQPRKKTAVEKRIDLDRATRTRWTA</sequence>
<dbReference type="EMBL" id="JABSTV010001252">
    <property type="protein sequence ID" value="KAH7946883.1"/>
    <property type="molecule type" value="Genomic_DNA"/>
</dbReference>
<reference evidence="1" key="1">
    <citation type="journal article" date="2020" name="Cell">
        <title>Large-Scale Comparative Analyses of Tick Genomes Elucidate Their Genetic Diversity and Vector Capacities.</title>
        <authorList>
            <consortium name="Tick Genome and Microbiome Consortium (TIGMIC)"/>
            <person name="Jia N."/>
            <person name="Wang J."/>
            <person name="Shi W."/>
            <person name="Du L."/>
            <person name="Sun Y."/>
            <person name="Zhan W."/>
            <person name="Jiang J.F."/>
            <person name="Wang Q."/>
            <person name="Zhang B."/>
            <person name="Ji P."/>
            <person name="Bell-Sakyi L."/>
            <person name="Cui X.M."/>
            <person name="Yuan T.T."/>
            <person name="Jiang B.G."/>
            <person name="Yang W.F."/>
            <person name="Lam T.T."/>
            <person name="Chang Q.C."/>
            <person name="Ding S.J."/>
            <person name="Wang X.J."/>
            <person name="Zhu J.G."/>
            <person name="Ruan X.D."/>
            <person name="Zhao L."/>
            <person name="Wei J.T."/>
            <person name="Ye R.Z."/>
            <person name="Que T.C."/>
            <person name="Du C.H."/>
            <person name="Zhou Y.H."/>
            <person name="Cheng J.X."/>
            <person name="Dai P.F."/>
            <person name="Guo W.B."/>
            <person name="Han X.H."/>
            <person name="Huang E.J."/>
            <person name="Li L.F."/>
            <person name="Wei W."/>
            <person name="Gao Y.C."/>
            <person name="Liu J.Z."/>
            <person name="Shao H.Z."/>
            <person name="Wang X."/>
            <person name="Wang C.C."/>
            <person name="Yang T.C."/>
            <person name="Huo Q.B."/>
            <person name="Li W."/>
            <person name="Chen H.Y."/>
            <person name="Chen S.E."/>
            <person name="Zhou L.G."/>
            <person name="Ni X.B."/>
            <person name="Tian J.H."/>
            <person name="Sheng Y."/>
            <person name="Liu T."/>
            <person name="Pan Y.S."/>
            <person name="Xia L.Y."/>
            <person name="Li J."/>
            <person name="Zhao F."/>
            <person name="Cao W.C."/>
        </authorList>
    </citation>
    <scope>NUCLEOTIDE SEQUENCE</scope>
    <source>
        <strain evidence="1">Rsan-2018</strain>
    </source>
</reference>
<dbReference type="Proteomes" id="UP000821837">
    <property type="component" value="Chromosome 6"/>
</dbReference>
<accession>A0A9D4PMP1</accession>
<gene>
    <name evidence="1" type="ORF">HPB52_005645</name>
</gene>
<proteinExistence type="predicted"/>
<name>A0A9D4PMP1_RHISA</name>
<comment type="caution">
    <text evidence="1">The sequence shown here is derived from an EMBL/GenBank/DDBJ whole genome shotgun (WGS) entry which is preliminary data.</text>
</comment>
<dbReference type="AlphaFoldDB" id="A0A9D4PMP1"/>
<organism evidence="1 2">
    <name type="scientific">Rhipicephalus sanguineus</name>
    <name type="common">Brown dog tick</name>
    <name type="synonym">Ixodes sanguineus</name>
    <dbReference type="NCBI Taxonomy" id="34632"/>
    <lineage>
        <taxon>Eukaryota</taxon>
        <taxon>Metazoa</taxon>
        <taxon>Ecdysozoa</taxon>
        <taxon>Arthropoda</taxon>
        <taxon>Chelicerata</taxon>
        <taxon>Arachnida</taxon>
        <taxon>Acari</taxon>
        <taxon>Parasitiformes</taxon>
        <taxon>Ixodida</taxon>
        <taxon>Ixodoidea</taxon>
        <taxon>Ixodidae</taxon>
        <taxon>Rhipicephalinae</taxon>
        <taxon>Rhipicephalus</taxon>
        <taxon>Rhipicephalus</taxon>
    </lineage>
</organism>
<protein>
    <submittedName>
        <fullName evidence="1">Uncharacterized protein</fullName>
    </submittedName>
</protein>
<keyword evidence="2" id="KW-1185">Reference proteome</keyword>
<reference evidence="1" key="2">
    <citation type="submission" date="2021-09" db="EMBL/GenBank/DDBJ databases">
        <authorList>
            <person name="Jia N."/>
            <person name="Wang J."/>
            <person name="Shi W."/>
            <person name="Du L."/>
            <person name="Sun Y."/>
            <person name="Zhan W."/>
            <person name="Jiang J."/>
            <person name="Wang Q."/>
            <person name="Zhang B."/>
            <person name="Ji P."/>
            <person name="Sakyi L.B."/>
            <person name="Cui X."/>
            <person name="Yuan T."/>
            <person name="Jiang B."/>
            <person name="Yang W."/>
            <person name="Lam T.T.-Y."/>
            <person name="Chang Q."/>
            <person name="Ding S."/>
            <person name="Wang X."/>
            <person name="Zhu J."/>
            <person name="Ruan X."/>
            <person name="Zhao L."/>
            <person name="Wei J."/>
            <person name="Que T."/>
            <person name="Du C."/>
            <person name="Cheng J."/>
            <person name="Dai P."/>
            <person name="Han X."/>
            <person name="Huang E."/>
            <person name="Gao Y."/>
            <person name="Liu J."/>
            <person name="Shao H."/>
            <person name="Ye R."/>
            <person name="Li L."/>
            <person name="Wei W."/>
            <person name="Wang X."/>
            <person name="Wang C."/>
            <person name="Huo Q."/>
            <person name="Li W."/>
            <person name="Guo W."/>
            <person name="Chen H."/>
            <person name="Chen S."/>
            <person name="Zhou L."/>
            <person name="Zhou L."/>
            <person name="Ni X."/>
            <person name="Tian J."/>
            <person name="Zhou Y."/>
            <person name="Sheng Y."/>
            <person name="Liu T."/>
            <person name="Pan Y."/>
            <person name="Xia L."/>
            <person name="Li J."/>
            <person name="Zhao F."/>
            <person name="Cao W."/>
        </authorList>
    </citation>
    <scope>NUCLEOTIDE SEQUENCE</scope>
    <source>
        <strain evidence="1">Rsan-2018</strain>
        <tissue evidence="1">Larvae</tissue>
    </source>
</reference>